<gene>
    <name evidence="1" type="ORF">Tci_621730</name>
</gene>
<proteinExistence type="predicted"/>
<sequence length="174" mass="17217">PHHGGGSGWKSCCRGCCGGVSSVAAMVAVGWCWQLAVGGVAGIKPHHGGGSGWKSCCRGCCGGVSGVAAMVAVGCWQLAVGGVAGIKVAAVGKWPAAAGCCDGGGWCSGGAGCRRAAAVVLEAVTERQLIHVVGRIDRKMGSNFGVRRKNLARNNFAGKISGNGGGRRRRAAGG</sequence>
<name>A0A699JPN7_TANCI</name>
<dbReference type="EMBL" id="BKCJ010434420">
    <property type="protein sequence ID" value="GFA49758.1"/>
    <property type="molecule type" value="Genomic_DNA"/>
</dbReference>
<accession>A0A699JPN7</accession>
<feature type="non-terminal residue" evidence="1">
    <location>
        <position position="1"/>
    </location>
</feature>
<reference evidence="1" key="1">
    <citation type="journal article" date="2019" name="Sci. Rep.">
        <title>Draft genome of Tanacetum cinerariifolium, the natural source of mosquito coil.</title>
        <authorList>
            <person name="Yamashiro T."/>
            <person name="Shiraishi A."/>
            <person name="Satake H."/>
            <person name="Nakayama K."/>
        </authorList>
    </citation>
    <scope>NUCLEOTIDE SEQUENCE</scope>
</reference>
<dbReference type="AlphaFoldDB" id="A0A699JPN7"/>
<evidence type="ECO:0000313" key="1">
    <source>
        <dbReference type="EMBL" id="GFA49758.1"/>
    </source>
</evidence>
<protein>
    <submittedName>
        <fullName evidence="1">Uncharacterized protein</fullName>
    </submittedName>
</protein>
<comment type="caution">
    <text evidence="1">The sequence shown here is derived from an EMBL/GenBank/DDBJ whole genome shotgun (WGS) entry which is preliminary data.</text>
</comment>
<organism evidence="1">
    <name type="scientific">Tanacetum cinerariifolium</name>
    <name type="common">Dalmatian daisy</name>
    <name type="synonym">Chrysanthemum cinerariifolium</name>
    <dbReference type="NCBI Taxonomy" id="118510"/>
    <lineage>
        <taxon>Eukaryota</taxon>
        <taxon>Viridiplantae</taxon>
        <taxon>Streptophyta</taxon>
        <taxon>Embryophyta</taxon>
        <taxon>Tracheophyta</taxon>
        <taxon>Spermatophyta</taxon>
        <taxon>Magnoliopsida</taxon>
        <taxon>eudicotyledons</taxon>
        <taxon>Gunneridae</taxon>
        <taxon>Pentapetalae</taxon>
        <taxon>asterids</taxon>
        <taxon>campanulids</taxon>
        <taxon>Asterales</taxon>
        <taxon>Asteraceae</taxon>
        <taxon>Asteroideae</taxon>
        <taxon>Anthemideae</taxon>
        <taxon>Anthemidinae</taxon>
        <taxon>Tanacetum</taxon>
    </lineage>
</organism>